<gene>
    <name evidence="1" type="ORF">Sradi_3875600</name>
</gene>
<proteinExistence type="predicted"/>
<dbReference type="Gene3D" id="3.30.70.270">
    <property type="match status" value="1"/>
</dbReference>
<organism evidence="1">
    <name type="scientific">Sesamum radiatum</name>
    <name type="common">Black benniseed</name>
    <dbReference type="NCBI Taxonomy" id="300843"/>
    <lineage>
        <taxon>Eukaryota</taxon>
        <taxon>Viridiplantae</taxon>
        <taxon>Streptophyta</taxon>
        <taxon>Embryophyta</taxon>
        <taxon>Tracheophyta</taxon>
        <taxon>Spermatophyta</taxon>
        <taxon>Magnoliopsida</taxon>
        <taxon>eudicotyledons</taxon>
        <taxon>Gunneridae</taxon>
        <taxon>Pentapetalae</taxon>
        <taxon>asterids</taxon>
        <taxon>lamiids</taxon>
        <taxon>Lamiales</taxon>
        <taxon>Pedaliaceae</taxon>
        <taxon>Sesamum</taxon>
    </lineage>
</organism>
<dbReference type="PANTHER" id="PTHR34072">
    <property type="entry name" value="ENZYMATIC POLYPROTEIN-RELATED"/>
    <property type="match status" value="1"/>
</dbReference>
<reference evidence="1" key="1">
    <citation type="submission" date="2020-06" db="EMBL/GenBank/DDBJ databases">
        <authorList>
            <person name="Li T."/>
            <person name="Hu X."/>
            <person name="Zhang T."/>
            <person name="Song X."/>
            <person name="Zhang H."/>
            <person name="Dai N."/>
            <person name="Sheng W."/>
            <person name="Hou X."/>
            <person name="Wei L."/>
        </authorList>
    </citation>
    <scope>NUCLEOTIDE SEQUENCE</scope>
    <source>
        <strain evidence="1">G02</strain>
        <tissue evidence="1">Leaf</tissue>
    </source>
</reference>
<accession>A0AAW2Q2G1</accession>
<name>A0AAW2Q2G1_SESRA</name>
<dbReference type="PANTHER" id="PTHR34072:SF55">
    <property type="entry name" value="DNA_RNA POLYMERASES SUPERFAMILY PROTEIN"/>
    <property type="match status" value="1"/>
</dbReference>
<dbReference type="EMBL" id="JACGWJ010000016">
    <property type="protein sequence ID" value="KAL0361911.1"/>
    <property type="molecule type" value="Genomic_DNA"/>
</dbReference>
<dbReference type="InterPro" id="IPR043502">
    <property type="entry name" value="DNA/RNA_pol_sf"/>
</dbReference>
<dbReference type="SUPFAM" id="SSF56672">
    <property type="entry name" value="DNA/RNA polymerases"/>
    <property type="match status" value="1"/>
</dbReference>
<dbReference type="AlphaFoldDB" id="A0AAW2Q2G1"/>
<evidence type="ECO:0000313" key="1">
    <source>
        <dbReference type="EMBL" id="KAL0361911.1"/>
    </source>
</evidence>
<reference evidence="1" key="2">
    <citation type="journal article" date="2024" name="Plant">
        <title>Genomic evolution and insights into agronomic trait innovations of Sesamum species.</title>
        <authorList>
            <person name="Miao H."/>
            <person name="Wang L."/>
            <person name="Qu L."/>
            <person name="Liu H."/>
            <person name="Sun Y."/>
            <person name="Le M."/>
            <person name="Wang Q."/>
            <person name="Wei S."/>
            <person name="Zheng Y."/>
            <person name="Lin W."/>
            <person name="Duan Y."/>
            <person name="Cao H."/>
            <person name="Xiong S."/>
            <person name="Wang X."/>
            <person name="Wei L."/>
            <person name="Li C."/>
            <person name="Ma Q."/>
            <person name="Ju M."/>
            <person name="Zhao R."/>
            <person name="Li G."/>
            <person name="Mu C."/>
            <person name="Tian Q."/>
            <person name="Mei H."/>
            <person name="Zhang T."/>
            <person name="Gao T."/>
            <person name="Zhang H."/>
        </authorList>
    </citation>
    <scope>NUCLEOTIDE SEQUENCE</scope>
    <source>
        <strain evidence="1">G02</strain>
    </source>
</reference>
<comment type="caution">
    <text evidence="1">The sequence shown here is derived from an EMBL/GenBank/DDBJ whole genome shotgun (WGS) entry which is preliminary data.</text>
</comment>
<sequence length="239" mass="27089">MPEAIPRKQQPYSIKWSIWGILFSIAGVATDPQKVQCMKEWPIPTTVKALRGLLDLTGYYKKFIKGYGFISKPLTSLLKKDGFLWNEEAEAAFNRTDQKSLQHILDQRVDSVLQQKWITKVLGLSYEVEYKKGNDNRAAGALSRREHDQTECQNYAISTQLPLWIQELQSSYEEDTLFQPILQVKILDPQSLPEYKYESGILRKGNRLCVGSYGGINDTIIKAMHDSALGGHSGITGTF</sequence>
<dbReference type="InterPro" id="IPR043128">
    <property type="entry name" value="Rev_trsase/Diguanyl_cyclase"/>
</dbReference>
<protein>
    <submittedName>
        <fullName evidence="1">Mitochondrial protein</fullName>
    </submittedName>
</protein>